<dbReference type="Proteomes" id="UP000019377">
    <property type="component" value="Unassembled WGS sequence"/>
</dbReference>
<sequence length="305" mass="33705">MRNLSLLLVIAMMAALLQTVASAATKKVNTKTPRILVPLYIYPEPGAWDPLYTAIRNSPSAAFLVIINPNSGPGDGSAPDSDYASAIQQLRSTAAANQTLELIGYVPTGYGKRSASQVKSFISTYAKWPRSVRPDGIFFDETITSQKYLAKYRNYTDFVKSQSWGVSTKTPSNATYAQRKGITMLNPGTWPESDKFWSIADHIVVYEDKLSNFDFGEYQQLTQNNVPVASNFQRSYIFYNVDSANVTTKDGRNFMGVDALVNATIRVLASRGGLFITDLKIGEEDVYAKFSGIWQEFVKMVGASS</sequence>
<dbReference type="AlphaFoldDB" id="V5GLC4"/>
<dbReference type="EMBL" id="KI545868">
    <property type="protein sequence ID" value="EST06757.1"/>
    <property type="molecule type" value="Genomic_DNA"/>
</dbReference>
<accession>V5GLC4</accession>
<evidence type="ECO:0000313" key="3">
    <source>
        <dbReference type="Proteomes" id="UP000019377"/>
    </source>
</evidence>
<evidence type="ECO:0008006" key="4">
    <source>
        <dbReference type="Google" id="ProtNLM"/>
    </source>
</evidence>
<dbReference type="HOGENOM" id="CLU_060605_0_0_1"/>
<feature type="chain" id="PRO_5004733775" description="Spherulin 4" evidence="1">
    <location>
        <begin position="23"/>
        <end position="305"/>
    </location>
</feature>
<reference evidence="3" key="1">
    <citation type="journal article" date="2013" name="Genome Announc.">
        <title>Draft genome sequence of Pseudozyma brasiliensis sp. nov. strain GHG001, a high producer of endo-1,4-xylanase isolated from an insect pest of sugarcane.</title>
        <authorList>
            <person name="Oliveira J.V.D.C."/>
            <person name="dos Santos R.A.C."/>
            <person name="Borges T.A."/>
            <person name="Riano-Pachon D.M."/>
            <person name="Goldman G.H."/>
        </authorList>
    </citation>
    <scope>NUCLEOTIDE SEQUENCE [LARGE SCALE GENOMIC DNA]</scope>
    <source>
        <strain evidence="3">GHG001</strain>
    </source>
</reference>
<dbReference type="Pfam" id="PF12138">
    <property type="entry name" value="Spherulin4"/>
    <property type="match status" value="1"/>
</dbReference>
<organism evidence="2 3">
    <name type="scientific">Kalmanozyma brasiliensis (strain GHG001)</name>
    <name type="common">Yeast</name>
    <name type="synonym">Pseudozyma brasiliensis</name>
    <dbReference type="NCBI Taxonomy" id="1365824"/>
    <lineage>
        <taxon>Eukaryota</taxon>
        <taxon>Fungi</taxon>
        <taxon>Dikarya</taxon>
        <taxon>Basidiomycota</taxon>
        <taxon>Ustilaginomycotina</taxon>
        <taxon>Ustilaginomycetes</taxon>
        <taxon>Ustilaginales</taxon>
        <taxon>Ustilaginaceae</taxon>
        <taxon>Kalmanozyma</taxon>
    </lineage>
</organism>
<evidence type="ECO:0000256" key="1">
    <source>
        <dbReference type="SAM" id="SignalP"/>
    </source>
</evidence>
<dbReference type="OrthoDB" id="5342184at2759"/>
<dbReference type="GeneID" id="27419466"/>
<proteinExistence type="predicted"/>
<dbReference type="InterPro" id="IPR021986">
    <property type="entry name" value="Spherulin4"/>
</dbReference>
<dbReference type="OMA" id="PGTWPES"/>
<dbReference type="RefSeq" id="XP_016291746.1">
    <property type="nucleotide sequence ID" value="XM_016436822.1"/>
</dbReference>
<evidence type="ECO:0000313" key="2">
    <source>
        <dbReference type="EMBL" id="EST06757.1"/>
    </source>
</evidence>
<dbReference type="eggNOG" id="ENOG502S3WN">
    <property type="taxonomic scope" value="Eukaryota"/>
</dbReference>
<keyword evidence="1" id="KW-0732">Signal</keyword>
<gene>
    <name evidence="2" type="ORF">PSEUBRA_SCAF25g00976</name>
</gene>
<protein>
    <recommendedName>
        <fullName evidence="4">Spherulin 4</fullName>
    </recommendedName>
</protein>
<name>V5GLC4_KALBG</name>
<feature type="signal peptide" evidence="1">
    <location>
        <begin position="1"/>
        <end position="22"/>
    </location>
</feature>
<dbReference type="PANTHER" id="PTHR35040:SF9">
    <property type="entry name" value="4-LIKE CELL SURFACE PROTEIN, PUTATIVE (AFU_ORTHOLOGUE AFUA_4G14080)-RELATED"/>
    <property type="match status" value="1"/>
</dbReference>
<dbReference type="PANTHER" id="PTHR35040">
    <property type="match status" value="1"/>
</dbReference>
<keyword evidence="3" id="KW-1185">Reference proteome</keyword>